<dbReference type="Pfam" id="PF02834">
    <property type="entry name" value="LigT_PEase"/>
    <property type="match status" value="1"/>
</dbReference>
<accession>A0A1G2HU71</accession>
<dbReference type="GO" id="GO:0016874">
    <property type="term" value="F:ligase activity"/>
    <property type="evidence" value="ECO:0007669"/>
    <property type="project" value="UniProtKB-KW"/>
</dbReference>
<dbReference type="NCBIfam" id="TIGR02258">
    <property type="entry name" value="2_5_ligase"/>
    <property type="match status" value="1"/>
</dbReference>
<dbReference type="EMBL" id="MHOP01000010">
    <property type="protein sequence ID" value="OGZ66086.1"/>
    <property type="molecule type" value="Genomic_DNA"/>
</dbReference>
<protein>
    <recommendedName>
        <fullName evidence="2">RNA 2',3'-cyclic phosphodiesterase</fullName>
        <shortName evidence="2">RNA 2',3'-CPDase</shortName>
        <ecNumber evidence="2">3.1.4.58</ecNumber>
    </recommendedName>
</protein>
<dbReference type="InterPro" id="IPR004175">
    <property type="entry name" value="RNA_CPDase"/>
</dbReference>
<feature type="active site" description="Proton acceptor" evidence="2">
    <location>
        <position position="141"/>
    </location>
</feature>
<dbReference type="PANTHER" id="PTHR35561:SF1">
    <property type="entry name" value="RNA 2',3'-CYCLIC PHOSPHODIESTERASE"/>
    <property type="match status" value="1"/>
</dbReference>
<dbReference type="GO" id="GO:0004113">
    <property type="term" value="F:2',3'-cyclic-nucleotide 3'-phosphodiesterase activity"/>
    <property type="evidence" value="ECO:0007669"/>
    <property type="project" value="InterPro"/>
</dbReference>
<evidence type="ECO:0000313" key="5">
    <source>
        <dbReference type="Proteomes" id="UP000178774"/>
    </source>
</evidence>
<evidence type="ECO:0000259" key="3">
    <source>
        <dbReference type="Pfam" id="PF02834"/>
    </source>
</evidence>
<keyword evidence="4" id="KW-0436">Ligase</keyword>
<evidence type="ECO:0000256" key="1">
    <source>
        <dbReference type="ARBA" id="ARBA00022801"/>
    </source>
</evidence>
<proteinExistence type="inferred from homology"/>
<dbReference type="PANTHER" id="PTHR35561">
    <property type="entry name" value="RNA 2',3'-CYCLIC PHOSPHODIESTERASE"/>
    <property type="match status" value="1"/>
</dbReference>
<feature type="domain" description="Phosphoesterase HXTX" evidence="3">
    <location>
        <begin position="16"/>
        <end position="86"/>
    </location>
</feature>
<comment type="caution">
    <text evidence="4">The sequence shown here is derived from an EMBL/GenBank/DDBJ whole genome shotgun (WGS) entry which is preliminary data.</text>
</comment>
<feature type="short sequence motif" description="HXTX 1" evidence="2">
    <location>
        <begin position="42"/>
        <end position="45"/>
    </location>
</feature>
<dbReference type="InterPro" id="IPR014051">
    <property type="entry name" value="Phosphoesterase_HXTX"/>
</dbReference>
<gene>
    <name evidence="4" type="ORF">A2822_04895</name>
</gene>
<feature type="short sequence motif" description="HXTX 2" evidence="2">
    <location>
        <begin position="141"/>
        <end position="144"/>
    </location>
</feature>
<dbReference type="Proteomes" id="UP000178774">
    <property type="component" value="Unassembled WGS sequence"/>
</dbReference>
<reference evidence="4 5" key="1">
    <citation type="journal article" date="2016" name="Nat. Commun.">
        <title>Thousands of microbial genomes shed light on interconnected biogeochemical processes in an aquifer system.</title>
        <authorList>
            <person name="Anantharaman K."/>
            <person name="Brown C.T."/>
            <person name="Hug L.A."/>
            <person name="Sharon I."/>
            <person name="Castelle C.J."/>
            <person name="Probst A.J."/>
            <person name="Thomas B.C."/>
            <person name="Singh A."/>
            <person name="Wilkins M.J."/>
            <person name="Karaoz U."/>
            <person name="Brodie E.L."/>
            <person name="Williams K.H."/>
            <person name="Hubbard S.S."/>
            <person name="Banfield J.F."/>
        </authorList>
    </citation>
    <scope>NUCLEOTIDE SEQUENCE [LARGE SCALE GENOMIC DNA]</scope>
</reference>
<dbReference type="EC" id="3.1.4.58" evidence="2"/>
<dbReference type="InterPro" id="IPR009097">
    <property type="entry name" value="Cyclic_Pdiesterase"/>
</dbReference>
<comment type="catalytic activity">
    <reaction evidence="2">
        <text>a 3'-end 2',3'-cyclophospho-ribonucleotide-RNA + H2O = a 3'-end 2'-phospho-ribonucleotide-RNA + H(+)</text>
        <dbReference type="Rhea" id="RHEA:11828"/>
        <dbReference type="Rhea" id="RHEA-COMP:10464"/>
        <dbReference type="Rhea" id="RHEA-COMP:17353"/>
        <dbReference type="ChEBI" id="CHEBI:15377"/>
        <dbReference type="ChEBI" id="CHEBI:15378"/>
        <dbReference type="ChEBI" id="CHEBI:83064"/>
        <dbReference type="ChEBI" id="CHEBI:173113"/>
        <dbReference type="EC" id="3.1.4.58"/>
    </reaction>
</comment>
<evidence type="ECO:0000256" key="2">
    <source>
        <dbReference type="HAMAP-Rule" id="MF_01940"/>
    </source>
</evidence>
<dbReference type="HAMAP" id="MF_01940">
    <property type="entry name" value="RNA_CPDase"/>
    <property type="match status" value="1"/>
</dbReference>
<dbReference type="GO" id="GO:0008664">
    <property type="term" value="F:RNA 2',3'-cyclic 3'-phosphodiesterase activity"/>
    <property type="evidence" value="ECO:0007669"/>
    <property type="project" value="UniProtKB-EC"/>
</dbReference>
<comment type="function">
    <text evidence="2">Hydrolyzes RNA 2',3'-cyclic phosphodiester to an RNA 2'-phosphomonoester.</text>
</comment>
<dbReference type="Gene3D" id="3.90.1140.10">
    <property type="entry name" value="Cyclic phosphodiesterase"/>
    <property type="match status" value="1"/>
</dbReference>
<dbReference type="SUPFAM" id="SSF55144">
    <property type="entry name" value="LigT-like"/>
    <property type="match status" value="1"/>
</dbReference>
<name>A0A1G2HU71_9BACT</name>
<keyword evidence="1 2" id="KW-0378">Hydrolase</keyword>
<evidence type="ECO:0000313" key="4">
    <source>
        <dbReference type="EMBL" id="OGZ66086.1"/>
    </source>
</evidence>
<sequence length="200" mass="22464">MNKRHRVFIAINLPGDVKKYLASFEQKFSGLPAKWTPQENLHVTLVFLGDLTNEELGEVCVIAKEVAAGHAGFEMNFSNVGYGPAERALTPLSGVGRSIVPRFIWATGEKNKELSVLKNNLQEAFLEKINFKPEFKTFSPHVTLARISTFLWRQIEPEERPEVGEDINLNFLVESIEVMESEGGKNGPQYTIIESCNLNL</sequence>
<comment type="similarity">
    <text evidence="2">Belongs to the 2H phosphoesterase superfamily. ThpR family.</text>
</comment>
<organism evidence="4 5">
    <name type="scientific">Candidatus Staskawiczbacteria bacterium RIFCSPHIGHO2_01_FULL_41_41</name>
    <dbReference type="NCBI Taxonomy" id="1802203"/>
    <lineage>
        <taxon>Bacteria</taxon>
        <taxon>Candidatus Staskawicziibacteriota</taxon>
    </lineage>
</organism>
<feature type="active site" description="Proton donor" evidence="2">
    <location>
        <position position="42"/>
    </location>
</feature>
<dbReference type="AlphaFoldDB" id="A0A1G2HU71"/>